<comment type="caution">
    <text evidence="5">The sequence shown here is derived from an EMBL/GenBank/DDBJ whole genome shotgun (WGS) entry which is preliminary data.</text>
</comment>
<feature type="chain" id="PRO_5040805235" description="NADP-dependent oxidoreductase domain-containing protein" evidence="3">
    <location>
        <begin position="20"/>
        <end position="493"/>
    </location>
</feature>
<dbReference type="InterPro" id="IPR036812">
    <property type="entry name" value="NAD(P)_OxRdtase_dom_sf"/>
</dbReference>
<name>A0A9W7AG66_9STRA</name>
<feature type="compositionally biased region" description="Polar residues" evidence="2">
    <location>
        <begin position="96"/>
        <end position="106"/>
    </location>
</feature>
<feature type="domain" description="NADP-dependent oxidoreductase" evidence="4">
    <location>
        <begin position="241"/>
        <end position="486"/>
    </location>
</feature>
<dbReference type="Gene3D" id="3.20.20.100">
    <property type="entry name" value="NADP-dependent oxidoreductase domain"/>
    <property type="match status" value="1"/>
</dbReference>
<keyword evidence="3" id="KW-0732">Signal</keyword>
<dbReference type="GO" id="GO:0005737">
    <property type="term" value="C:cytoplasm"/>
    <property type="evidence" value="ECO:0007669"/>
    <property type="project" value="TreeGrafter"/>
</dbReference>
<dbReference type="OrthoDB" id="37537at2759"/>
<sequence>MRFQLSAVVCAALFTIGTSFIHTPLKAPLNTKKGLCLSQTPSDDSGGDSTSEEDGGLSFEEQIKRLNSQFNVGDDNGEGGNDEESKESAIQPPLPTSSTSKNEPFTLSSITSQAKQKGFSIDGDMAASTAYWGDAKRGFTMKNLPRSKSKGTHNPGDLSLTYSDLLKSGVTFLSAGEDESMSEELLGFFDSQNRLDTTAKVATSYVPKPFIVRKDRTTELNPRAKKAGILSMLQLRFGSGSVLNALQKSCDRLGVGYVDLYQADFSGGSKSKPFYVGGKSAVVEGLKLCKQRGLCNNVGVKGVKGKAAEKAIKLFEKKGIKMDALEVDFSLVDRTALTDGTLDACKRNGVVCIATQPLGLDEIGSGKFTAMNPTGGMMGKPRFAFKELDELLEIHNALKFVSQKVRQRLKNDWDADREAQKKKGKKIDINDVFPMEITTSQVALNYVIAKGAVPLFNAVSAQDAQEFAKAKEWKLKGDELELLEEAAAKCEKR</sequence>
<dbReference type="PANTHER" id="PTHR43625">
    <property type="entry name" value="AFLATOXIN B1 ALDEHYDE REDUCTASE"/>
    <property type="match status" value="1"/>
</dbReference>
<protein>
    <recommendedName>
        <fullName evidence="4">NADP-dependent oxidoreductase domain-containing protein</fullName>
    </recommendedName>
</protein>
<proteinExistence type="predicted"/>
<feature type="compositionally biased region" description="Acidic residues" evidence="2">
    <location>
        <begin position="75"/>
        <end position="85"/>
    </location>
</feature>
<keyword evidence="1" id="KW-0560">Oxidoreductase</keyword>
<evidence type="ECO:0000256" key="2">
    <source>
        <dbReference type="SAM" id="MobiDB-lite"/>
    </source>
</evidence>
<dbReference type="Pfam" id="PF00248">
    <property type="entry name" value="Aldo_ket_red"/>
    <property type="match status" value="1"/>
</dbReference>
<dbReference type="Proteomes" id="UP001165085">
    <property type="component" value="Unassembled WGS sequence"/>
</dbReference>
<evidence type="ECO:0000313" key="5">
    <source>
        <dbReference type="EMBL" id="GMH71682.1"/>
    </source>
</evidence>
<dbReference type="PANTHER" id="PTHR43625:SF5">
    <property type="entry name" value="PYRIDOXAL REDUCTASE, CHLOROPLASTIC"/>
    <property type="match status" value="1"/>
</dbReference>
<evidence type="ECO:0000259" key="4">
    <source>
        <dbReference type="Pfam" id="PF00248"/>
    </source>
</evidence>
<organism evidence="5 6">
    <name type="scientific">Triparma strigata</name>
    <dbReference type="NCBI Taxonomy" id="1606541"/>
    <lineage>
        <taxon>Eukaryota</taxon>
        <taxon>Sar</taxon>
        <taxon>Stramenopiles</taxon>
        <taxon>Ochrophyta</taxon>
        <taxon>Bolidophyceae</taxon>
        <taxon>Parmales</taxon>
        <taxon>Triparmaceae</taxon>
        <taxon>Triparma</taxon>
    </lineage>
</organism>
<reference evidence="6" key="1">
    <citation type="journal article" date="2023" name="Commun. Biol.">
        <title>Genome analysis of Parmales, the sister group of diatoms, reveals the evolutionary specialization of diatoms from phago-mixotrophs to photoautotrophs.</title>
        <authorList>
            <person name="Ban H."/>
            <person name="Sato S."/>
            <person name="Yoshikawa S."/>
            <person name="Yamada K."/>
            <person name="Nakamura Y."/>
            <person name="Ichinomiya M."/>
            <person name="Sato N."/>
            <person name="Blanc-Mathieu R."/>
            <person name="Endo H."/>
            <person name="Kuwata A."/>
            <person name="Ogata H."/>
        </authorList>
    </citation>
    <scope>NUCLEOTIDE SEQUENCE [LARGE SCALE GENOMIC DNA]</scope>
    <source>
        <strain evidence="6">NIES 3701</strain>
    </source>
</reference>
<dbReference type="GO" id="GO:0016491">
    <property type="term" value="F:oxidoreductase activity"/>
    <property type="evidence" value="ECO:0007669"/>
    <property type="project" value="UniProtKB-KW"/>
</dbReference>
<feature type="region of interest" description="Disordered" evidence="2">
    <location>
        <begin position="70"/>
        <end position="106"/>
    </location>
</feature>
<dbReference type="InterPro" id="IPR050791">
    <property type="entry name" value="Aldo-Keto_reductase"/>
</dbReference>
<accession>A0A9W7AG66</accession>
<dbReference type="AlphaFoldDB" id="A0A9W7AG66"/>
<gene>
    <name evidence="5" type="ORF">TrST_g1406</name>
</gene>
<dbReference type="InterPro" id="IPR023210">
    <property type="entry name" value="NADP_OxRdtase_dom"/>
</dbReference>
<evidence type="ECO:0000256" key="1">
    <source>
        <dbReference type="ARBA" id="ARBA00023002"/>
    </source>
</evidence>
<evidence type="ECO:0000256" key="3">
    <source>
        <dbReference type="SAM" id="SignalP"/>
    </source>
</evidence>
<keyword evidence="6" id="KW-1185">Reference proteome</keyword>
<dbReference type="SUPFAM" id="SSF51430">
    <property type="entry name" value="NAD(P)-linked oxidoreductase"/>
    <property type="match status" value="1"/>
</dbReference>
<feature type="signal peptide" evidence="3">
    <location>
        <begin position="1"/>
        <end position="19"/>
    </location>
</feature>
<evidence type="ECO:0000313" key="6">
    <source>
        <dbReference type="Proteomes" id="UP001165085"/>
    </source>
</evidence>
<dbReference type="EMBL" id="BRXY01000150">
    <property type="protein sequence ID" value="GMH71682.1"/>
    <property type="molecule type" value="Genomic_DNA"/>
</dbReference>